<dbReference type="GO" id="GO:0003723">
    <property type="term" value="F:RNA binding"/>
    <property type="evidence" value="ECO:0007669"/>
    <property type="project" value="UniProtKB-UniRule"/>
</dbReference>
<dbReference type="SUPFAM" id="SSF54928">
    <property type="entry name" value="RNA-binding domain, RBD"/>
    <property type="match status" value="1"/>
</dbReference>
<dbReference type="EMBL" id="IACF01004758">
    <property type="protein sequence ID" value="LAB70347.1"/>
    <property type="molecule type" value="mRNA"/>
</dbReference>
<dbReference type="InterPro" id="IPR051847">
    <property type="entry name" value="RNA_proc/Spliceosome_comp"/>
</dbReference>
<protein>
    <submittedName>
        <fullName evidence="4">RNA-binding motif protein, X-linked 2-like</fullName>
    </submittedName>
</protein>
<dbReference type="AlphaFoldDB" id="A0A2P2I8J3"/>
<reference evidence="4" key="2">
    <citation type="journal article" date="2018" name="Biosci. Biotechnol. Biochem.">
        <title>Polysaccharide hydrolase of the hadal zone amphipods Hirondellea gigas.</title>
        <authorList>
            <person name="Kobayashi H."/>
            <person name="Nagahama T."/>
            <person name="Arai W."/>
            <person name="Sasagawa Y."/>
            <person name="Umeda M."/>
            <person name="Hayashi T."/>
            <person name="Nikaido I."/>
            <person name="Watanabe H."/>
            <person name="Oguri K."/>
            <person name="Kitazato H."/>
            <person name="Fujioka K."/>
            <person name="Kido Y."/>
            <person name="Takami H."/>
        </authorList>
    </citation>
    <scope>NUCLEOTIDE SEQUENCE</scope>
    <source>
        <tissue evidence="4">Whole body</tissue>
    </source>
</reference>
<feature type="domain" description="RRM" evidence="3">
    <location>
        <begin position="36"/>
        <end position="108"/>
    </location>
</feature>
<dbReference type="PROSITE" id="PS50102">
    <property type="entry name" value="RRM"/>
    <property type="match status" value="1"/>
</dbReference>
<dbReference type="PANTHER" id="PTHR45880">
    <property type="entry name" value="RNA-BINDING MOTIF PROTEIN, X-LINKED 2"/>
    <property type="match status" value="1"/>
</dbReference>
<dbReference type="InterPro" id="IPR000504">
    <property type="entry name" value="RRM_dom"/>
</dbReference>
<dbReference type="GO" id="GO:0005686">
    <property type="term" value="C:U2 snRNP"/>
    <property type="evidence" value="ECO:0007669"/>
    <property type="project" value="TreeGrafter"/>
</dbReference>
<dbReference type="GO" id="GO:0071013">
    <property type="term" value="C:catalytic step 2 spliceosome"/>
    <property type="evidence" value="ECO:0007669"/>
    <property type="project" value="TreeGrafter"/>
</dbReference>
<evidence type="ECO:0000256" key="2">
    <source>
        <dbReference type="PROSITE-ProRule" id="PRU00176"/>
    </source>
</evidence>
<dbReference type="GO" id="GO:0071011">
    <property type="term" value="C:precatalytic spliceosome"/>
    <property type="evidence" value="ECO:0007669"/>
    <property type="project" value="TreeGrafter"/>
</dbReference>
<evidence type="ECO:0000313" key="5">
    <source>
        <dbReference type="EMBL" id="LAC24351.1"/>
    </source>
</evidence>
<dbReference type="InterPro" id="IPR045844">
    <property type="entry name" value="RRM_Ist3-like"/>
</dbReference>
<dbReference type="CDD" id="cd12411">
    <property type="entry name" value="RRM_ist3_like"/>
    <property type="match status" value="1"/>
</dbReference>
<evidence type="ECO:0000259" key="3">
    <source>
        <dbReference type="PROSITE" id="PS50102"/>
    </source>
</evidence>
<dbReference type="InterPro" id="IPR035979">
    <property type="entry name" value="RBD_domain_sf"/>
</dbReference>
<dbReference type="Gene3D" id="3.30.70.330">
    <property type="match status" value="1"/>
</dbReference>
<evidence type="ECO:0000313" key="4">
    <source>
        <dbReference type="EMBL" id="LAB70347.1"/>
    </source>
</evidence>
<dbReference type="SMART" id="SM00360">
    <property type="entry name" value="RRM"/>
    <property type="match status" value="1"/>
</dbReference>
<sequence length="108" mass="12293">MNPLTNVRNIQNLNKRELELGVPFAQSWHQQYRDSAWVFIGGLDYDLSEGDIICMFSQYGEVVNVNLVRDKKTGKSKGFAFLCYENQMSTVLSIDNLNSCKVRTVLAP</sequence>
<dbReference type="Pfam" id="PF00076">
    <property type="entry name" value="RRM_1"/>
    <property type="match status" value="1"/>
</dbReference>
<reference evidence="5" key="1">
    <citation type="submission" date="2017-11" db="EMBL/GenBank/DDBJ databases">
        <title>The sensing device of the deep-sea amphipod.</title>
        <authorList>
            <person name="Kobayashi H."/>
            <person name="Nagahama T."/>
            <person name="Arai W."/>
            <person name="Sasagawa Y."/>
            <person name="Umeda M."/>
            <person name="Hayashi T."/>
            <person name="Nikaido I."/>
            <person name="Watanabe H."/>
            <person name="Oguri K."/>
            <person name="Kitazato H."/>
            <person name="Fujioka K."/>
            <person name="Kido Y."/>
            <person name="Takami H."/>
        </authorList>
    </citation>
    <scope>NUCLEOTIDE SEQUENCE</scope>
    <source>
        <tissue evidence="5">Whole body</tissue>
    </source>
</reference>
<dbReference type="PANTHER" id="PTHR45880:SF1">
    <property type="entry name" value="RNA-BINDING MOTIF PROTEIN, X-LINKED 2"/>
    <property type="match status" value="1"/>
</dbReference>
<evidence type="ECO:0000256" key="1">
    <source>
        <dbReference type="ARBA" id="ARBA00022884"/>
    </source>
</evidence>
<name>A0A2P2I8J3_9CRUS</name>
<dbReference type="EMBL" id="IACT01005186">
    <property type="protein sequence ID" value="LAC24351.1"/>
    <property type="molecule type" value="mRNA"/>
</dbReference>
<dbReference type="InterPro" id="IPR012677">
    <property type="entry name" value="Nucleotide-bd_a/b_plait_sf"/>
</dbReference>
<proteinExistence type="evidence at transcript level"/>
<dbReference type="GO" id="GO:0000398">
    <property type="term" value="P:mRNA splicing, via spliceosome"/>
    <property type="evidence" value="ECO:0007669"/>
    <property type="project" value="InterPro"/>
</dbReference>
<organism evidence="4">
    <name type="scientific">Hirondellea gigas</name>
    <dbReference type="NCBI Taxonomy" id="1518452"/>
    <lineage>
        <taxon>Eukaryota</taxon>
        <taxon>Metazoa</taxon>
        <taxon>Ecdysozoa</taxon>
        <taxon>Arthropoda</taxon>
        <taxon>Crustacea</taxon>
        <taxon>Multicrustacea</taxon>
        <taxon>Malacostraca</taxon>
        <taxon>Eumalacostraca</taxon>
        <taxon>Peracarida</taxon>
        <taxon>Amphipoda</taxon>
        <taxon>Amphilochidea</taxon>
        <taxon>Lysianassida</taxon>
        <taxon>Lysianassidira</taxon>
        <taxon>Lysianassoidea</taxon>
        <taxon>Lysianassidae</taxon>
        <taxon>Hirondellea</taxon>
    </lineage>
</organism>
<keyword evidence="1 2" id="KW-0694">RNA-binding</keyword>
<accession>A0A2P2I8J3</accession>